<proteinExistence type="predicted"/>
<organism evidence="1 2">
    <name type="scientific">Macrostomum lignano</name>
    <dbReference type="NCBI Taxonomy" id="282301"/>
    <lineage>
        <taxon>Eukaryota</taxon>
        <taxon>Metazoa</taxon>
        <taxon>Spiralia</taxon>
        <taxon>Lophotrochozoa</taxon>
        <taxon>Platyhelminthes</taxon>
        <taxon>Rhabditophora</taxon>
        <taxon>Macrostomorpha</taxon>
        <taxon>Macrostomida</taxon>
        <taxon>Macrostomidae</taxon>
        <taxon>Macrostomum</taxon>
    </lineage>
</organism>
<evidence type="ECO:0000313" key="1">
    <source>
        <dbReference type="Proteomes" id="UP000095280"/>
    </source>
</evidence>
<dbReference type="AlphaFoldDB" id="A0A1I8FPN1"/>
<dbReference type="WBParaSite" id="maker-unitig_43298-snap-gene-0.1-mRNA-1">
    <property type="protein sequence ID" value="maker-unitig_43298-snap-gene-0.1-mRNA-1"/>
    <property type="gene ID" value="maker-unitig_43298-snap-gene-0.1"/>
</dbReference>
<reference evidence="2" key="1">
    <citation type="submission" date="2016-11" db="UniProtKB">
        <authorList>
            <consortium name="WormBaseParasite"/>
        </authorList>
    </citation>
    <scope>IDENTIFICATION</scope>
</reference>
<accession>A0A1I8FPN1</accession>
<sequence length="393" mass="44164">IFDLSVCFAEGDCDFTVKLLKDTVVPQPFLPCGTSPALCQAARLATSPNCARKRGPRRRRCWHTAFEAVVCPRVFHLPRLPSQVRWPPERVLHGVTCCAELDFKTSPSTHSAPTLCCFENSMVPQVGCNMNASISLPGGGQALQKITDEAVQAVLRHLGLETSLTLSRNAARIELDFSPLPAVQDVGKRAIRFVPGTYCDLSSDCRMLRAACCAELNLLIARKASPLAVSLLVRFEKMTLSKSLFRYDWGRRESFDLGKGSDVKKLYSWTLSCWQVKIEGPDRPFDTVPSSTTSPSRFRSAIQCIHQPAQALHRDFVKEFVPALRCPTSFRTRLKCYLNEHCMGIECCMSLDFKIKQISVKAWAYVDPCDYKFSIGLENWKFERALFSFDWGE</sequence>
<dbReference type="Proteomes" id="UP000095280">
    <property type="component" value="Unplaced"/>
</dbReference>
<protein>
    <submittedName>
        <fullName evidence="2">FBD domain-containing protein</fullName>
    </submittedName>
</protein>
<evidence type="ECO:0000313" key="2">
    <source>
        <dbReference type="WBParaSite" id="maker-unitig_43298-snap-gene-0.1-mRNA-1"/>
    </source>
</evidence>
<name>A0A1I8FPN1_9PLAT</name>
<keyword evidence="1" id="KW-1185">Reference proteome</keyword>